<organism evidence="2 3">
    <name type="scientific">Ornithinimicrobium humiphilum</name>
    <dbReference type="NCBI Taxonomy" id="125288"/>
    <lineage>
        <taxon>Bacteria</taxon>
        <taxon>Bacillati</taxon>
        <taxon>Actinomycetota</taxon>
        <taxon>Actinomycetes</taxon>
        <taxon>Micrococcales</taxon>
        <taxon>Ornithinimicrobiaceae</taxon>
        <taxon>Ornithinimicrobium</taxon>
    </lineage>
</organism>
<dbReference type="Pfam" id="PF10263">
    <property type="entry name" value="SprT-like"/>
    <property type="match status" value="1"/>
</dbReference>
<dbReference type="AlphaFoldDB" id="A0A543KJV2"/>
<protein>
    <submittedName>
        <fullName evidence="2">SprT-like family protein</fullName>
    </submittedName>
</protein>
<comment type="caution">
    <text evidence="2">The sequence shown here is derived from an EMBL/GenBank/DDBJ whole genome shotgun (WGS) entry which is preliminary data.</text>
</comment>
<dbReference type="GO" id="GO:0006950">
    <property type="term" value="P:response to stress"/>
    <property type="evidence" value="ECO:0007669"/>
    <property type="project" value="UniProtKB-ARBA"/>
</dbReference>
<evidence type="ECO:0000259" key="1">
    <source>
        <dbReference type="SMART" id="SM00731"/>
    </source>
</evidence>
<evidence type="ECO:0000313" key="3">
    <source>
        <dbReference type="Proteomes" id="UP000315133"/>
    </source>
</evidence>
<sequence length="246" mass="26939">MDLALAARTARALMDEHGLHDWTFAFDRARVRAGACHFADRRITVSRALAAVQEEAEVRETILHEIAHALVGPRHGHDQVWRAKARAIGATGERCYSAEEPVVPGRWQGRCVAGHVVHRHRRPQRLLLCARCRTEPHLDRVLSWTHDGRPVAHEQLGPEVVAGLEQLRALAEGASRSVVPAGPGPATLEPGALLRITAPGRYCGLVGRVVRRGRTRYLVQVPGQRLHVPFSLAEPVAGVQHGASGR</sequence>
<keyword evidence="3" id="KW-1185">Reference proteome</keyword>
<dbReference type="RefSeq" id="WP_238329491.1">
    <property type="nucleotide sequence ID" value="NZ_BAAAIL010000003.1"/>
</dbReference>
<dbReference type="Proteomes" id="UP000315133">
    <property type="component" value="Unassembled WGS sequence"/>
</dbReference>
<dbReference type="EMBL" id="VFPU01000001">
    <property type="protein sequence ID" value="TQM95359.1"/>
    <property type="molecule type" value="Genomic_DNA"/>
</dbReference>
<accession>A0A543KJV2</accession>
<dbReference type="InterPro" id="IPR006640">
    <property type="entry name" value="SprT-like_domain"/>
</dbReference>
<evidence type="ECO:0000313" key="2">
    <source>
        <dbReference type="EMBL" id="TQM95359.1"/>
    </source>
</evidence>
<feature type="domain" description="SprT-like" evidence="1">
    <location>
        <begin position="1"/>
        <end position="139"/>
    </location>
</feature>
<gene>
    <name evidence="2" type="ORF">FB476_0200</name>
</gene>
<reference evidence="2 3" key="1">
    <citation type="submission" date="2019-06" db="EMBL/GenBank/DDBJ databases">
        <title>Sequencing the genomes of 1000 actinobacteria strains.</title>
        <authorList>
            <person name="Klenk H.-P."/>
        </authorList>
    </citation>
    <scope>NUCLEOTIDE SEQUENCE [LARGE SCALE GENOMIC DNA]</scope>
    <source>
        <strain evidence="2 3">DSM 12362</strain>
    </source>
</reference>
<name>A0A543KJV2_9MICO</name>
<proteinExistence type="predicted"/>
<dbReference type="SMART" id="SM00731">
    <property type="entry name" value="SprT"/>
    <property type="match status" value="1"/>
</dbReference>